<reference evidence="1" key="1">
    <citation type="submission" date="2023-03" db="EMBL/GenBank/DDBJ databases">
        <title>Amycolatopsis taiwanensis NBRC 103393.</title>
        <authorList>
            <person name="Ichikawa N."/>
            <person name="Sato H."/>
            <person name="Tonouchi N."/>
        </authorList>
    </citation>
    <scope>NUCLEOTIDE SEQUENCE</scope>
    <source>
        <strain evidence="1">NBRC 103393</strain>
    </source>
</reference>
<evidence type="ECO:0000313" key="2">
    <source>
        <dbReference type="Proteomes" id="UP001165136"/>
    </source>
</evidence>
<evidence type="ECO:0000313" key="1">
    <source>
        <dbReference type="EMBL" id="GLY66033.1"/>
    </source>
</evidence>
<organism evidence="1 2">
    <name type="scientific">Amycolatopsis taiwanensis</name>
    <dbReference type="NCBI Taxonomy" id="342230"/>
    <lineage>
        <taxon>Bacteria</taxon>
        <taxon>Bacillati</taxon>
        <taxon>Actinomycetota</taxon>
        <taxon>Actinomycetes</taxon>
        <taxon>Pseudonocardiales</taxon>
        <taxon>Pseudonocardiaceae</taxon>
        <taxon>Amycolatopsis</taxon>
    </lineage>
</organism>
<dbReference type="AlphaFoldDB" id="A0A9W6QYG2"/>
<comment type="caution">
    <text evidence="1">The sequence shown here is derived from an EMBL/GenBank/DDBJ whole genome shotgun (WGS) entry which is preliminary data.</text>
</comment>
<protein>
    <submittedName>
        <fullName evidence="1">Uncharacterized protein</fullName>
    </submittedName>
</protein>
<keyword evidence="2" id="KW-1185">Reference proteome</keyword>
<proteinExistence type="predicted"/>
<name>A0A9W6QYG2_9PSEU</name>
<accession>A0A9W6QYG2</accession>
<sequence>MVVVLECKGTHKTRHFATGQLAKASIQVETVPIGNQTPRAIMVATLLEQSGITAFVLDPPGIDDLWSGDDEQLDDLLAQQPENLALTPRLPSAEEFRARQDLLAETEDYIEPLLQPAPKLTKEVSELVEPPPAGLPEIFPIPERRRSWFLQVLARSAATSTLLYAGDAANARSYATQQRGLSVEQKAIGQQSLFDDEAGAEQAIDAGTAWSSFRLNKDLAFEGTRYTIPVPGRQFLEVCRGVERNVYAQLEQGHIGGYWRQAKIFWERWSGWTPTTSTNDAVSLGRDGTALTVRIIDS</sequence>
<dbReference type="Proteomes" id="UP001165136">
    <property type="component" value="Unassembled WGS sequence"/>
</dbReference>
<dbReference type="EMBL" id="BSTI01000005">
    <property type="protein sequence ID" value="GLY66033.1"/>
    <property type="molecule type" value="Genomic_DNA"/>
</dbReference>
<gene>
    <name evidence="1" type="ORF">Atai01_26520</name>
</gene>